<dbReference type="GO" id="GO:0004803">
    <property type="term" value="F:transposase activity"/>
    <property type="evidence" value="ECO:0007669"/>
    <property type="project" value="InterPro"/>
</dbReference>
<dbReference type="InterPro" id="IPR048020">
    <property type="entry name" value="Transpos_IS3"/>
</dbReference>
<comment type="similarity">
    <text evidence="1">Belongs to the transposase 8 family.</text>
</comment>
<keyword evidence="5" id="KW-1185">Reference proteome</keyword>
<accession>A0A9Q3W7B0</accession>
<evidence type="ECO:0000259" key="3">
    <source>
        <dbReference type="PROSITE" id="PS50994"/>
    </source>
</evidence>
<dbReference type="GO" id="GO:0015074">
    <property type="term" value="P:DNA integration"/>
    <property type="evidence" value="ECO:0007669"/>
    <property type="project" value="InterPro"/>
</dbReference>
<evidence type="ECO:0000256" key="2">
    <source>
        <dbReference type="SAM" id="Coils"/>
    </source>
</evidence>
<feature type="coiled-coil region" evidence="2">
    <location>
        <begin position="69"/>
        <end position="96"/>
    </location>
</feature>
<evidence type="ECO:0000313" key="5">
    <source>
        <dbReference type="Proteomes" id="UP001107961"/>
    </source>
</evidence>
<dbReference type="SUPFAM" id="SSF53098">
    <property type="entry name" value="Ribonuclease H-like"/>
    <property type="match status" value="1"/>
</dbReference>
<gene>
    <name evidence="4" type="ORF">LZG35_17935</name>
</gene>
<keyword evidence="2" id="KW-0175">Coiled coil</keyword>
<dbReference type="NCBIfam" id="NF033516">
    <property type="entry name" value="transpos_IS3"/>
    <property type="match status" value="1"/>
</dbReference>
<dbReference type="InterPro" id="IPR050900">
    <property type="entry name" value="Transposase_IS3/IS150/IS904"/>
</dbReference>
<name>A0A9Q3W7B0_9GAMM</name>
<dbReference type="InterPro" id="IPR012337">
    <property type="entry name" value="RNaseH-like_sf"/>
</dbReference>
<organism evidence="4 5">
    <name type="scientific">Alloalcanivorax xenomutans</name>
    <dbReference type="NCBI Taxonomy" id="1094342"/>
    <lineage>
        <taxon>Bacteria</taxon>
        <taxon>Pseudomonadati</taxon>
        <taxon>Pseudomonadota</taxon>
        <taxon>Gammaproteobacteria</taxon>
        <taxon>Oceanospirillales</taxon>
        <taxon>Alcanivoracaceae</taxon>
        <taxon>Alloalcanivorax</taxon>
    </lineage>
</organism>
<dbReference type="InterPro" id="IPR036397">
    <property type="entry name" value="RNaseH_sf"/>
</dbReference>
<feature type="domain" description="Integrase catalytic" evidence="3">
    <location>
        <begin position="228"/>
        <end position="392"/>
    </location>
</feature>
<protein>
    <submittedName>
        <fullName evidence="4">IS3 family transposase</fullName>
    </submittedName>
</protein>
<dbReference type="EMBL" id="JAJVKT010000025">
    <property type="protein sequence ID" value="MCE7510521.1"/>
    <property type="molecule type" value="Genomic_DNA"/>
</dbReference>
<dbReference type="PANTHER" id="PTHR46889">
    <property type="entry name" value="TRANSPOSASE INSF FOR INSERTION SEQUENCE IS3B-RELATED"/>
    <property type="match status" value="1"/>
</dbReference>
<dbReference type="Pfam" id="PF00665">
    <property type="entry name" value="rve"/>
    <property type="match status" value="1"/>
</dbReference>
<dbReference type="GO" id="GO:0003677">
    <property type="term" value="F:DNA binding"/>
    <property type="evidence" value="ECO:0007669"/>
    <property type="project" value="InterPro"/>
</dbReference>
<dbReference type="RefSeq" id="WP_145953555.1">
    <property type="nucleotide sequence ID" value="NZ_CP012331.1"/>
</dbReference>
<dbReference type="AlphaFoldDB" id="A0A9Q3W7B0"/>
<evidence type="ECO:0000256" key="1">
    <source>
        <dbReference type="ARBA" id="ARBA00009964"/>
    </source>
</evidence>
<evidence type="ECO:0000313" key="4">
    <source>
        <dbReference type="EMBL" id="MCE7510521.1"/>
    </source>
</evidence>
<dbReference type="PANTHER" id="PTHR46889:SF4">
    <property type="entry name" value="TRANSPOSASE INSO FOR INSERTION SEQUENCE ELEMENT IS911B-RELATED"/>
    <property type="match status" value="1"/>
</dbReference>
<dbReference type="GO" id="GO:0006313">
    <property type="term" value="P:DNA transposition"/>
    <property type="evidence" value="ECO:0007669"/>
    <property type="project" value="InterPro"/>
</dbReference>
<comment type="caution">
    <text evidence="4">The sequence shown here is derived from an EMBL/GenBank/DDBJ whole genome shotgun (WGS) entry which is preliminary data.</text>
</comment>
<dbReference type="InterPro" id="IPR001584">
    <property type="entry name" value="Integrase_cat-core"/>
</dbReference>
<dbReference type="InterPro" id="IPR009057">
    <property type="entry name" value="Homeodomain-like_sf"/>
</dbReference>
<dbReference type="PROSITE" id="PS50994">
    <property type="entry name" value="INTEGRASE"/>
    <property type="match status" value="1"/>
</dbReference>
<reference evidence="4" key="1">
    <citation type="submission" date="2022-01" db="EMBL/GenBank/DDBJ databases">
        <authorList>
            <person name="Karlyshev A.V."/>
            <person name="Jaspars M."/>
        </authorList>
    </citation>
    <scope>NUCLEOTIDE SEQUENCE</scope>
    <source>
        <strain evidence="4">AGSA3-2</strain>
    </source>
</reference>
<dbReference type="Proteomes" id="UP001107961">
    <property type="component" value="Unassembled WGS sequence"/>
</dbReference>
<dbReference type="Pfam" id="PF01527">
    <property type="entry name" value="HTH_Tnp_1"/>
    <property type="match status" value="1"/>
</dbReference>
<dbReference type="InterPro" id="IPR002514">
    <property type="entry name" value="Transposase_8"/>
</dbReference>
<dbReference type="SUPFAM" id="SSF46689">
    <property type="entry name" value="Homeodomain-like"/>
    <property type="match status" value="1"/>
</dbReference>
<proteinExistence type="inferred from homology"/>
<dbReference type="Gene3D" id="1.10.10.60">
    <property type="entry name" value="Homeodomain-like"/>
    <property type="match status" value="1"/>
</dbReference>
<sequence>MQFRSKRRFSDAFKREAVEASLSSPQTQKQIAAKLGIHPTLLSRWRQEWIVGKSSSKKPVRNAGPSKSLEELERENARLKKQLKRAEMERDILKKADGVLRQAPEMRFAFIDGHRQYWPITVLCEVLEVSRAGYYRWRHAPCRPSARRQRWRTLQTFLLEQARQQDGVPGYRKLWLDAQAAGFACGKNQVQRLLQACGYRSSVAPKPGHRRPSSGLPVLPNLLNRQFNVAQPNRVWVSDITQLQCQEGWLYVAVILDLCTRQVVGRALGRVNDSGLVLRALEQAWARRQPRGKELLFHSDQGVQYRNEAVMGWLNDRDVTISMSRPGNCWDNACAESFFALLKKEWTKRLGLIGGDEMADEIQYYTDHFYPKVRRHMTLGGLTPNDYAATLESVST</sequence>
<dbReference type="Gene3D" id="3.30.420.10">
    <property type="entry name" value="Ribonuclease H-like superfamily/Ribonuclease H"/>
    <property type="match status" value="1"/>
</dbReference>